<dbReference type="GO" id="GO:0006886">
    <property type="term" value="P:intracellular protein transport"/>
    <property type="evidence" value="ECO:0007669"/>
    <property type="project" value="InterPro"/>
</dbReference>
<accession>A0A9N9NL40</accession>
<dbReference type="GO" id="GO:0017119">
    <property type="term" value="C:Golgi transport complex"/>
    <property type="evidence" value="ECO:0007669"/>
    <property type="project" value="InterPro"/>
</dbReference>
<evidence type="ECO:0000256" key="3">
    <source>
        <dbReference type="ARBA" id="ARBA00020984"/>
    </source>
</evidence>
<dbReference type="EMBL" id="CAJVPZ010032460">
    <property type="protein sequence ID" value="CAG8741960.1"/>
    <property type="molecule type" value="Genomic_DNA"/>
</dbReference>
<keyword evidence="7" id="KW-0472">Membrane</keyword>
<dbReference type="PANTHER" id="PTHR21443:SF0">
    <property type="entry name" value="CONSERVED OLIGOMERIC GOLGI COMPLEX SUBUNIT 7"/>
    <property type="match status" value="1"/>
</dbReference>
<comment type="similarity">
    <text evidence="2">Belongs to the COG7 family.</text>
</comment>
<evidence type="ECO:0000256" key="6">
    <source>
        <dbReference type="ARBA" id="ARBA00023034"/>
    </source>
</evidence>
<keyword evidence="6" id="KW-0333">Golgi apparatus</keyword>
<evidence type="ECO:0000256" key="5">
    <source>
        <dbReference type="ARBA" id="ARBA00022927"/>
    </source>
</evidence>
<name>A0A9N9NL40_9GLOM</name>
<feature type="non-terminal residue" evidence="9">
    <location>
        <position position="128"/>
    </location>
</feature>
<proteinExistence type="inferred from homology"/>
<organism evidence="9 10">
    <name type="scientific">Racocetra fulgida</name>
    <dbReference type="NCBI Taxonomy" id="60492"/>
    <lineage>
        <taxon>Eukaryota</taxon>
        <taxon>Fungi</taxon>
        <taxon>Fungi incertae sedis</taxon>
        <taxon>Mucoromycota</taxon>
        <taxon>Glomeromycotina</taxon>
        <taxon>Glomeromycetes</taxon>
        <taxon>Diversisporales</taxon>
        <taxon>Gigasporaceae</taxon>
        <taxon>Racocetra</taxon>
    </lineage>
</organism>
<evidence type="ECO:0000256" key="8">
    <source>
        <dbReference type="ARBA" id="ARBA00031345"/>
    </source>
</evidence>
<feature type="non-terminal residue" evidence="9">
    <location>
        <position position="1"/>
    </location>
</feature>
<dbReference type="Pfam" id="PF10191">
    <property type="entry name" value="COG7"/>
    <property type="match status" value="1"/>
</dbReference>
<evidence type="ECO:0000313" key="10">
    <source>
        <dbReference type="Proteomes" id="UP000789396"/>
    </source>
</evidence>
<evidence type="ECO:0000313" key="9">
    <source>
        <dbReference type="EMBL" id="CAG8741960.1"/>
    </source>
</evidence>
<dbReference type="GO" id="GO:0007030">
    <property type="term" value="P:Golgi organization"/>
    <property type="evidence" value="ECO:0007669"/>
    <property type="project" value="TreeGrafter"/>
</dbReference>
<dbReference type="GO" id="GO:0000139">
    <property type="term" value="C:Golgi membrane"/>
    <property type="evidence" value="ECO:0007669"/>
    <property type="project" value="UniProtKB-SubCell"/>
</dbReference>
<gene>
    <name evidence="9" type="ORF">RFULGI_LOCUS12939</name>
</gene>
<keyword evidence="5" id="KW-0653">Protein transport</keyword>
<reference evidence="9" key="1">
    <citation type="submission" date="2021-06" db="EMBL/GenBank/DDBJ databases">
        <authorList>
            <person name="Kallberg Y."/>
            <person name="Tangrot J."/>
            <person name="Rosling A."/>
        </authorList>
    </citation>
    <scope>NUCLEOTIDE SEQUENCE</scope>
    <source>
        <strain evidence="9">IN212</strain>
    </source>
</reference>
<evidence type="ECO:0000256" key="1">
    <source>
        <dbReference type="ARBA" id="ARBA00004395"/>
    </source>
</evidence>
<comment type="subcellular location">
    <subcellularLocation>
        <location evidence="1">Golgi apparatus membrane</location>
        <topology evidence="1">Peripheral membrane protein</topology>
    </subcellularLocation>
</comment>
<keyword evidence="4" id="KW-0813">Transport</keyword>
<dbReference type="Proteomes" id="UP000789396">
    <property type="component" value="Unassembled WGS sequence"/>
</dbReference>
<sequence>PTTEDISTEEVTHAWITSVARGTMHALFERILMISQLSSHGTQQLLTDLGYLTNVLSALEIEPTREIIKTIKVLEMDEDSVVNALRAKTGSISQSGNLINDFEEFSDAKDHEILDKVASVRGIRLLDL</sequence>
<keyword evidence="10" id="KW-1185">Reference proteome</keyword>
<evidence type="ECO:0000256" key="2">
    <source>
        <dbReference type="ARBA" id="ARBA00005831"/>
    </source>
</evidence>
<comment type="caution">
    <text evidence="9">The sequence shown here is derived from an EMBL/GenBank/DDBJ whole genome shotgun (WGS) entry which is preliminary data.</text>
</comment>
<dbReference type="OrthoDB" id="249612at2759"/>
<dbReference type="PANTHER" id="PTHR21443">
    <property type="entry name" value="CONSERVED OLIGOMERIC GOLGI COMPLEX COMPONENT 7"/>
    <property type="match status" value="1"/>
</dbReference>
<dbReference type="GO" id="GO:0006890">
    <property type="term" value="P:retrograde vesicle-mediated transport, Golgi to endoplasmic reticulum"/>
    <property type="evidence" value="ECO:0007669"/>
    <property type="project" value="TreeGrafter"/>
</dbReference>
<dbReference type="AlphaFoldDB" id="A0A9N9NL40"/>
<evidence type="ECO:0000256" key="7">
    <source>
        <dbReference type="ARBA" id="ARBA00023136"/>
    </source>
</evidence>
<evidence type="ECO:0000256" key="4">
    <source>
        <dbReference type="ARBA" id="ARBA00022448"/>
    </source>
</evidence>
<protein>
    <recommendedName>
        <fullName evidence="3">Conserved oligomeric Golgi complex subunit 7</fullName>
    </recommendedName>
    <alternativeName>
        <fullName evidence="8">Component of oligomeric Golgi complex 7</fullName>
    </alternativeName>
</protein>
<dbReference type="InterPro" id="IPR019335">
    <property type="entry name" value="COG7"/>
</dbReference>